<sequence>MFPSSLYMNQGYLMNGINSLSPYTNLQNMLINNGQGSYNSIPYYTMPILNRISGYGEYPMNANLIYGSYPSINRYPIGSGISSLVGVRKV</sequence>
<accession>A0A0N4Z8X6</accession>
<reference evidence="2" key="1">
    <citation type="submission" date="2017-02" db="UniProtKB">
        <authorList>
            <consortium name="WormBaseParasite"/>
        </authorList>
    </citation>
    <scope>IDENTIFICATION</scope>
</reference>
<keyword evidence="1" id="KW-1185">Reference proteome</keyword>
<name>A0A0N4Z8X6_PARTI</name>
<dbReference type="WBParaSite" id="PTRK_0000375850.1">
    <property type="protein sequence ID" value="PTRK_0000375850.1"/>
    <property type="gene ID" value="PTRK_0000375850"/>
</dbReference>
<dbReference type="Proteomes" id="UP000038045">
    <property type="component" value="Unplaced"/>
</dbReference>
<protein>
    <submittedName>
        <fullName evidence="2">Uncharacterized protein</fullName>
    </submittedName>
</protein>
<organism evidence="1 2">
    <name type="scientific">Parastrongyloides trichosuri</name>
    <name type="common">Possum-specific nematode worm</name>
    <dbReference type="NCBI Taxonomy" id="131310"/>
    <lineage>
        <taxon>Eukaryota</taxon>
        <taxon>Metazoa</taxon>
        <taxon>Ecdysozoa</taxon>
        <taxon>Nematoda</taxon>
        <taxon>Chromadorea</taxon>
        <taxon>Rhabditida</taxon>
        <taxon>Tylenchina</taxon>
        <taxon>Panagrolaimomorpha</taxon>
        <taxon>Strongyloidoidea</taxon>
        <taxon>Strongyloididae</taxon>
        <taxon>Parastrongyloides</taxon>
    </lineage>
</organism>
<dbReference type="AlphaFoldDB" id="A0A0N4Z8X6"/>
<proteinExistence type="predicted"/>
<evidence type="ECO:0000313" key="2">
    <source>
        <dbReference type="WBParaSite" id="PTRK_0000375850.1"/>
    </source>
</evidence>
<evidence type="ECO:0000313" key="1">
    <source>
        <dbReference type="Proteomes" id="UP000038045"/>
    </source>
</evidence>